<reference evidence="2 3" key="1">
    <citation type="submission" date="2020-11" db="EMBL/GenBank/DDBJ databases">
        <title>Kefir isolates.</title>
        <authorList>
            <person name="Marcisauskas S."/>
            <person name="Kim Y."/>
            <person name="Blasche S."/>
        </authorList>
    </citation>
    <scope>NUCLEOTIDE SEQUENCE [LARGE SCALE GENOMIC DNA]</scope>
    <source>
        <strain evidence="2 3">KR</strain>
    </source>
</reference>
<organism evidence="2 3">
    <name type="scientific">Rhodotorula mucilaginosa</name>
    <name type="common">Yeast</name>
    <name type="synonym">Rhodotorula rubra</name>
    <dbReference type="NCBI Taxonomy" id="5537"/>
    <lineage>
        <taxon>Eukaryota</taxon>
        <taxon>Fungi</taxon>
        <taxon>Dikarya</taxon>
        <taxon>Basidiomycota</taxon>
        <taxon>Pucciniomycotina</taxon>
        <taxon>Microbotryomycetes</taxon>
        <taxon>Sporidiobolales</taxon>
        <taxon>Sporidiobolaceae</taxon>
        <taxon>Rhodotorula</taxon>
    </lineage>
</organism>
<accession>A0A9P7B7X7</accession>
<dbReference type="AlphaFoldDB" id="A0A9P7B7X7"/>
<proteinExistence type="predicted"/>
<dbReference type="OrthoDB" id="10618001at2759"/>
<evidence type="ECO:0000313" key="3">
    <source>
        <dbReference type="Proteomes" id="UP000777482"/>
    </source>
</evidence>
<evidence type="ECO:0000256" key="1">
    <source>
        <dbReference type="SAM" id="MobiDB-lite"/>
    </source>
</evidence>
<name>A0A9P7B7X7_RHOMI</name>
<evidence type="ECO:0000313" key="2">
    <source>
        <dbReference type="EMBL" id="KAG0664956.1"/>
    </source>
</evidence>
<feature type="compositionally biased region" description="Low complexity" evidence="1">
    <location>
        <begin position="50"/>
        <end position="63"/>
    </location>
</feature>
<sequence length="522" mass="58470">MLDLHRLAPSTAGPVDYEWRRGLQDPSKDRRMLSSLSLVTGQKEESIRVPSRASRRPTSPSAADATCKSPFDAFSCCAHTQECPQHIPPRLRRRDRSSIGPRLSESGHAAEFRGEREPSASGLSTLGSGELVSLTSPLFAMPPRQRTEPADVRGPPSMPRQPAQQLLAQPTELTGPSAEFWTKLGIPDKDLACMNTETYKDWLKVMFRGIAWLGYNRLQRANPEFRQHKQKSFDIWCTNCDPEVLRTAPDRYKDKVASFLRTKESFQYLARVLDENSEDWYLEWRASRKAYAVTARVMRRQTDASDGGNRKARGTRLAATDQKTLPQQLQHGGVEHLHSEGPFPGIPAQHLPGPAQLAPEWQFHPAGRTERSPHIFDPHAYIPPSNPSAGQSAFHPQRSLDAGQQSMQSPYGPQSGQDGLLPGHNFPSQQPQHWAPETDFLYNGPGFQPYNVYNPQHPSHKDGHWVPDPLGFYPQPQVTQQQFGPPLETHNPYPQQQYGPSPQQYGHATQFSAPAPQAPHIP</sequence>
<dbReference type="EMBL" id="PUHQ01000011">
    <property type="protein sequence ID" value="KAG0664956.1"/>
    <property type="molecule type" value="Genomic_DNA"/>
</dbReference>
<keyword evidence="3" id="KW-1185">Reference proteome</keyword>
<feature type="compositionally biased region" description="Polar residues" evidence="1">
    <location>
        <begin position="402"/>
        <end position="417"/>
    </location>
</feature>
<protein>
    <submittedName>
        <fullName evidence="2">Uncharacterized protein</fullName>
    </submittedName>
</protein>
<feature type="region of interest" description="Disordered" evidence="1">
    <location>
        <begin position="367"/>
        <end position="437"/>
    </location>
</feature>
<feature type="region of interest" description="Disordered" evidence="1">
    <location>
        <begin position="16"/>
        <end position="65"/>
    </location>
</feature>
<feature type="compositionally biased region" description="Basic and acidic residues" evidence="1">
    <location>
        <begin position="367"/>
        <end position="377"/>
    </location>
</feature>
<feature type="region of interest" description="Disordered" evidence="1">
    <location>
        <begin position="88"/>
        <end position="166"/>
    </location>
</feature>
<gene>
    <name evidence="2" type="ORF">C6P46_000582</name>
</gene>
<dbReference type="Proteomes" id="UP000777482">
    <property type="component" value="Unassembled WGS sequence"/>
</dbReference>
<feature type="compositionally biased region" description="Low complexity" evidence="1">
    <location>
        <begin position="492"/>
        <end position="506"/>
    </location>
</feature>
<feature type="compositionally biased region" description="Basic and acidic residues" evidence="1">
    <location>
        <begin position="108"/>
        <end position="118"/>
    </location>
</feature>
<feature type="compositionally biased region" description="Basic and acidic residues" evidence="1">
    <location>
        <begin position="17"/>
        <end position="32"/>
    </location>
</feature>
<feature type="region of interest" description="Disordered" evidence="1">
    <location>
        <begin position="481"/>
        <end position="522"/>
    </location>
</feature>
<comment type="caution">
    <text evidence="2">The sequence shown here is derived from an EMBL/GenBank/DDBJ whole genome shotgun (WGS) entry which is preliminary data.</text>
</comment>